<evidence type="ECO:0000256" key="6">
    <source>
        <dbReference type="ARBA" id="ARBA00022927"/>
    </source>
</evidence>
<dbReference type="PROSITE" id="PS50166">
    <property type="entry name" value="IMPORTIN_B_NT"/>
    <property type="match status" value="1"/>
</dbReference>
<feature type="repeat" description="HEAT" evidence="8">
    <location>
        <begin position="381"/>
        <end position="419"/>
    </location>
</feature>
<keyword evidence="6" id="KW-0653">Protein transport</keyword>
<dbReference type="InterPro" id="IPR057672">
    <property type="entry name" value="TPR_IPO4/5"/>
</dbReference>
<feature type="coiled-coil region" evidence="9">
    <location>
        <begin position="1075"/>
        <end position="1102"/>
    </location>
</feature>
<dbReference type="PROSITE" id="PS50077">
    <property type="entry name" value="HEAT_REPEAT"/>
    <property type="match status" value="1"/>
</dbReference>
<dbReference type="GO" id="GO:0031267">
    <property type="term" value="F:small GTPase binding"/>
    <property type="evidence" value="ECO:0007669"/>
    <property type="project" value="InterPro"/>
</dbReference>
<evidence type="ECO:0000256" key="8">
    <source>
        <dbReference type="PROSITE-ProRule" id="PRU00103"/>
    </source>
</evidence>
<dbReference type="InterPro" id="IPR016024">
    <property type="entry name" value="ARM-type_fold"/>
</dbReference>
<dbReference type="Pfam" id="PF03810">
    <property type="entry name" value="IBN_N"/>
    <property type="match status" value="1"/>
</dbReference>
<evidence type="ECO:0000313" key="12">
    <source>
        <dbReference type="EMBL" id="CAE0235495.1"/>
    </source>
</evidence>
<dbReference type="PANTHER" id="PTHR10527">
    <property type="entry name" value="IMPORTIN BETA"/>
    <property type="match status" value="1"/>
</dbReference>
<dbReference type="InterPro" id="IPR021133">
    <property type="entry name" value="HEAT_type_2"/>
</dbReference>
<feature type="compositionally biased region" description="Acidic residues" evidence="10">
    <location>
        <begin position="811"/>
        <end position="838"/>
    </location>
</feature>
<evidence type="ECO:0000256" key="1">
    <source>
        <dbReference type="ARBA" id="ARBA00004123"/>
    </source>
</evidence>
<dbReference type="GO" id="GO:0006606">
    <property type="term" value="P:protein import into nucleus"/>
    <property type="evidence" value="ECO:0007669"/>
    <property type="project" value="InterPro"/>
</dbReference>
<dbReference type="Pfam" id="PF25780">
    <property type="entry name" value="TPR_IPO5"/>
    <property type="match status" value="1"/>
</dbReference>
<dbReference type="EMBL" id="HBIA01014510">
    <property type="protein sequence ID" value="CAE0235495.1"/>
    <property type="molecule type" value="Transcribed_RNA"/>
</dbReference>
<dbReference type="InterPro" id="IPR001494">
    <property type="entry name" value="Importin-beta_N"/>
</dbReference>
<feature type="domain" description="Importin N-terminal" evidence="11">
    <location>
        <begin position="24"/>
        <end position="106"/>
    </location>
</feature>
<proteinExistence type="predicted"/>
<dbReference type="Gene3D" id="1.25.10.10">
    <property type="entry name" value="Leucine-rich Repeat Variant"/>
    <property type="match status" value="1"/>
</dbReference>
<dbReference type="SUPFAM" id="SSF48371">
    <property type="entry name" value="ARM repeat"/>
    <property type="match status" value="2"/>
</dbReference>
<evidence type="ECO:0000256" key="7">
    <source>
        <dbReference type="ARBA" id="ARBA00023242"/>
    </source>
</evidence>
<evidence type="ECO:0000256" key="2">
    <source>
        <dbReference type="ARBA" id="ARBA00004496"/>
    </source>
</evidence>
<evidence type="ECO:0000259" key="11">
    <source>
        <dbReference type="PROSITE" id="PS50166"/>
    </source>
</evidence>
<evidence type="ECO:0000256" key="3">
    <source>
        <dbReference type="ARBA" id="ARBA00022448"/>
    </source>
</evidence>
<name>A0A7S3FVR3_9SPIT</name>
<evidence type="ECO:0000256" key="10">
    <source>
        <dbReference type="SAM" id="MobiDB-lite"/>
    </source>
</evidence>
<protein>
    <recommendedName>
        <fullName evidence="11">Importin N-terminal domain-containing protein</fullName>
    </recommendedName>
</protein>
<organism evidence="12">
    <name type="scientific">Strombidium rassoulzadegani</name>
    <dbReference type="NCBI Taxonomy" id="1082188"/>
    <lineage>
        <taxon>Eukaryota</taxon>
        <taxon>Sar</taxon>
        <taxon>Alveolata</taxon>
        <taxon>Ciliophora</taxon>
        <taxon>Intramacronucleata</taxon>
        <taxon>Spirotrichea</taxon>
        <taxon>Oligotrichia</taxon>
        <taxon>Strombidiidae</taxon>
        <taxon>Strombidium</taxon>
    </lineage>
</organism>
<dbReference type="AlphaFoldDB" id="A0A7S3FVR3"/>
<keyword evidence="9" id="KW-0175">Coiled coil</keyword>
<dbReference type="SMART" id="SM00913">
    <property type="entry name" value="IBN_N"/>
    <property type="match status" value="1"/>
</dbReference>
<feature type="region of interest" description="Disordered" evidence="10">
    <location>
        <begin position="809"/>
        <end position="838"/>
    </location>
</feature>
<keyword evidence="7" id="KW-0539">Nucleus</keyword>
<dbReference type="InterPro" id="IPR011989">
    <property type="entry name" value="ARM-like"/>
</dbReference>
<dbReference type="Pfam" id="PF18829">
    <property type="entry name" value="Importin_rep_6"/>
    <property type="match status" value="1"/>
</dbReference>
<accession>A0A7S3FVR3</accession>
<evidence type="ECO:0000256" key="9">
    <source>
        <dbReference type="SAM" id="Coils"/>
    </source>
</evidence>
<keyword evidence="4" id="KW-0963">Cytoplasm</keyword>
<keyword evidence="5" id="KW-0677">Repeat</keyword>
<evidence type="ECO:0000256" key="5">
    <source>
        <dbReference type="ARBA" id="ARBA00022737"/>
    </source>
</evidence>
<comment type="subcellular location">
    <subcellularLocation>
        <location evidence="2">Cytoplasm</location>
    </subcellularLocation>
    <subcellularLocation>
        <location evidence="1">Nucleus</location>
    </subcellularLocation>
</comment>
<reference evidence="12" key="1">
    <citation type="submission" date="2021-01" db="EMBL/GenBank/DDBJ databases">
        <authorList>
            <person name="Corre E."/>
            <person name="Pelletier E."/>
            <person name="Niang G."/>
            <person name="Scheremetjew M."/>
            <person name="Finn R."/>
            <person name="Kale V."/>
            <person name="Holt S."/>
            <person name="Cochrane G."/>
            <person name="Meng A."/>
            <person name="Brown T."/>
            <person name="Cohen L."/>
        </authorList>
    </citation>
    <scope>NUCLEOTIDE SEQUENCE</scope>
    <source>
        <strain evidence="12">Ras09</strain>
    </source>
</reference>
<dbReference type="GO" id="GO:0005737">
    <property type="term" value="C:cytoplasm"/>
    <property type="evidence" value="ECO:0007669"/>
    <property type="project" value="UniProtKB-SubCell"/>
</dbReference>
<sequence>MTPEELSQLLQNLFQNNTQVIAEATATLKQYFKQVEALENLLLIMSQNPDQQLRQISCVYLRKIVCKLWPNLTKDQHNTTKNLLLERFKVEPVTLVKKNIAEVIGSLGKILIPNKEWTELFQFIFMSTQSEQLADKELAMILLSVIIEYFTHDEVEQYYGQLNPIIEGYLQSDVPSLKTLSIETVNKLTTTPKAIKTLKKYNNLIPLVLNALDLNNEDLIHKVFEVLNEFMEIKKVLGPHLPMIIEKAILISENKDYGVNLREVTILLLELTAEKYANVLIKKHGLTFIEKIVEVGFNIASEDPELYDENDERPPDMAVQMLYAYACNVPNEKIYPIFKKHLHKFGTSANEHERAGATYILGFICDSDACLDLIRDDVQPLTNFIVDRMQDDSYAVREAAGEAVGRFSEHVVPDFLEMHKKVLPCLLRVVKDLAVSKRDMTIQKALFALNEFVKDLEYDIKLYLGDIILLLQGYISQQSFSRDVRYWALFALASTIGVAQKKIIPFQQDLLKALHDIIMTEKSGSENQNVKGQALMCVGKLASSCGKENFPQEAISVFTEFAMSCLSSETSNKLELRETAFTYFSDLSVLIKEEIKPIVDQVLTQILKTCTQELEFKKVEEKGDEAKQKFSLDSDSEDQALMGIDVDVNQLDEKTAAVNALGIICLHSPESVEPRMQEIVNALEGLQFHFHENVKFHVSLAYMQIALGLMKKEGVINADDKFEWKKGTPAESPLPPKTTQYLNEIVIPYYFKLLEEEEDKTVIERVLENMREMNEDMGPAPFANFMDKLVQQLILFLDKKAFCQTKLKTGEEEEDLEDVEDGEEDGSDEEEDEEDDIDHDEIIFGNVSDIIYTLSRALGNSFAPYFNLIAPHLVVYTADNHPKSDRVMAMGCISEVFASCESIIPTYFADFLQLLEKSSGTNDSKFNRNVAYSIGVLAQHAQVLFQPHVASAVTLLGKLHQNSSEPEAQDNIVAASCRIVQYQYMPLPAADRPAEYQVMIDSVFQKIPFSGDETENETVLKFAFILYEADKETCVKYMEQIARTCVKVIADEKTADMMEPKFKKEVGQFINSAVVSHAAATLQELEGQMNQYEKEEMQKYLAK</sequence>
<keyword evidence="3" id="KW-0813">Transport</keyword>
<dbReference type="InterPro" id="IPR041389">
    <property type="entry name" value="Importin_rep_6"/>
</dbReference>
<evidence type="ECO:0000256" key="4">
    <source>
        <dbReference type="ARBA" id="ARBA00022490"/>
    </source>
</evidence>
<dbReference type="InterPro" id="IPR040122">
    <property type="entry name" value="Importin_beta"/>
</dbReference>
<gene>
    <name evidence="12" type="ORF">SRAS04492_LOCUS7302</name>
</gene>